<comment type="caution">
    <text evidence="2">The sequence shown here is derived from an EMBL/GenBank/DDBJ whole genome shotgun (WGS) entry which is preliminary data.</text>
</comment>
<proteinExistence type="predicted"/>
<name>A0ABP7MM17_9GAMM</name>
<keyword evidence="1" id="KW-0732">Signal</keyword>
<evidence type="ECO:0000313" key="3">
    <source>
        <dbReference type="Proteomes" id="UP001501727"/>
    </source>
</evidence>
<gene>
    <name evidence="2" type="ORF">GCM10022229_17730</name>
</gene>
<feature type="signal peptide" evidence="1">
    <location>
        <begin position="1"/>
        <end position="16"/>
    </location>
</feature>
<dbReference type="RefSeq" id="WP_344759626.1">
    <property type="nucleotide sequence ID" value="NZ_BAAAZU010000008.1"/>
</dbReference>
<dbReference type="Proteomes" id="UP001501727">
    <property type="component" value="Unassembled WGS sequence"/>
</dbReference>
<sequence>MNRLMLLLLCCLPLLAAARTPVTEVVVLSTLHAMHDDVPAYSQEVLAASVRRLAPDALCIEVRPDRFAARAPEPNKIEYPGAIYPLIEAQGYRAYPMEPAEPDYGRILAPYKSANEAFGEAQPQQAEAFAAHMDAMYAVLRTYWTSPARVNDATTDAQMRAKHALQEALVGDGEREGWEAWNRQFMAVVERAVAENPGKRIVVLAGVEHGYWLRERLARRDGLRLLDTAALLSAGP</sequence>
<dbReference type="EMBL" id="BAAAZU010000008">
    <property type="protein sequence ID" value="GAA3924328.1"/>
    <property type="molecule type" value="Genomic_DNA"/>
</dbReference>
<feature type="chain" id="PRO_5045549044" description="TraB/GumN family protein" evidence="1">
    <location>
        <begin position="17"/>
        <end position="236"/>
    </location>
</feature>
<keyword evidence="3" id="KW-1185">Reference proteome</keyword>
<reference evidence="3" key="1">
    <citation type="journal article" date="2019" name="Int. J. Syst. Evol. Microbiol.">
        <title>The Global Catalogue of Microorganisms (GCM) 10K type strain sequencing project: providing services to taxonomists for standard genome sequencing and annotation.</title>
        <authorList>
            <consortium name="The Broad Institute Genomics Platform"/>
            <consortium name="The Broad Institute Genome Sequencing Center for Infectious Disease"/>
            <person name="Wu L."/>
            <person name="Ma J."/>
        </authorList>
    </citation>
    <scope>NUCLEOTIDE SEQUENCE [LARGE SCALE GENOMIC DNA]</scope>
    <source>
        <strain evidence="3">JCM 16916</strain>
    </source>
</reference>
<accession>A0ABP7MM17</accession>
<evidence type="ECO:0008006" key="4">
    <source>
        <dbReference type="Google" id="ProtNLM"/>
    </source>
</evidence>
<evidence type="ECO:0000256" key="1">
    <source>
        <dbReference type="SAM" id="SignalP"/>
    </source>
</evidence>
<evidence type="ECO:0000313" key="2">
    <source>
        <dbReference type="EMBL" id="GAA3924328.1"/>
    </source>
</evidence>
<protein>
    <recommendedName>
        <fullName evidence="4">TraB/GumN family protein</fullName>
    </recommendedName>
</protein>
<organism evidence="2 3">
    <name type="scientific">Luteimonas lutimaris</name>
    <dbReference type="NCBI Taxonomy" id="698645"/>
    <lineage>
        <taxon>Bacteria</taxon>
        <taxon>Pseudomonadati</taxon>
        <taxon>Pseudomonadota</taxon>
        <taxon>Gammaproteobacteria</taxon>
        <taxon>Lysobacterales</taxon>
        <taxon>Lysobacteraceae</taxon>
        <taxon>Luteimonas</taxon>
    </lineage>
</organism>